<protein>
    <submittedName>
        <fullName evidence="2">Uncharacterized protein</fullName>
    </submittedName>
</protein>
<proteinExistence type="predicted"/>
<feature type="signal peptide" evidence="1">
    <location>
        <begin position="1"/>
        <end position="18"/>
    </location>
</feature>
<evidence type="ECO:0000256" key="1">
    <source>
        <dbReference type="SAM" id="SignalP"/>
    </source>
</evidence>
<keyword evidence="1" id="KW-0732">Signal</keyword>
<reference evidence="2" key="1">
    <citation type="submission" date="2018-11" db="EMBL/GenBank/DDBJ databases">
        <authorList>
            <person name="Alioto T."/>
            <person name="Alioto T."/>
        </authorList>
    </citation>
    <scope>NUCLEOTIDE SEQUENCE</scope>
</reference>
<dbReference type="AlphaFoldDB" id="A0A8B6BU84"/>
<dbReference type="SUPFAM" id="SSF56436">
    <property type="entry name" value="C-type lectin-like"/>
    <property type="match status" value="1"/>
</dbReference>
<sequence>MVIPYVIVLLCLVSPSTQFIEPNIGQGLGNTQVIDDAEIASIIQTGESFPAQFSVVDSSPDLGAVDGGGGGFGGLLMMGLPVLFLLAALGGGAGLTAAATATPAAAAAAASGCPVCTTPVQATCPTTAGTGLTGDTAGTPVAAAANRACPACTTQVRATCPTTAAQCSPIAACPAGFAVVVNGNPNKCYRVLATETANYAAASVACANVGGSLFEPGTTVELNAVRAIIPDADAAADHYIGFTDISAVTSAPTGIHTGSGLPTNGAIPAFGAAVECVTVTQTGTYSASTCATPGRPLCEARLDKVNCVCP</sequence>
<dbReference type="InterPro" id="IPR016187">
    <property type="entry name" value="CTDL_fold"/>
</dbReference>
<dbReference type="Proteomes" id="UP000596742">
    <property type="component" value="Unassembled WGS sequence"/>
</dbReference>
<gene>
    <name evidence="2" type="ORF">MGAL_10B073465</name>
</gene>
<evidence type="ECO:0000313" key="3">
    <source>
        <dbReference type="Proteomes" id="UP000596742"/>
    </source>
</evidence>
<name>A0A8B6BU84_MYTGA</name>
<feature type="chain" id="PRO_5032755439" evidence="1">
    <location>
        <begin position="19"/>
        <end position="310"/>
    </location>
</feature>
<keyword evidence="3" id="KW-1185">Reference proteome</keyword>
<dbReference type="InterPro" id="IPR016186">
    <property type="entry name" value="C-type_lectin-like/link_sf"/>
</dbReference>
<organism evidence="2 3">
    <name type="scientific">Mytilus galloprovincialis</name>
    <name type="common">Mediterranean mussel</name>
    <dbReference type="NCBI Taxonomy" id="29158"/>
    <lineage>
        <taxon>Eukaryota</taxon>
        <taxon>Metazoa</taxon>
        <taxon>Spiralia</taxon>
        <taxon>Lophotrochozoa</taxon>
        <taxon>Mollusca</taxon>
        <taxon>Bivalvia</taxon>
        <taxon>Autobranchia</taxon>
        <taxon>Pteriomorphia</taxon>
        <taxon>Mytilida</taxon>
        <taxon>Mytiloidea</taxon>
        <taxon>Mytilidae</taxon>
        <taxon>Mytilinae</taxon>
        <taxon>Mytilus</taxon>
    </lineage>
</organism>
<dbReference type="OrthoDB" id="6191293at2759"/>
<accession>A0A8B6BU84</accession>
<dbReference type="CDD" id="cd00037">
    <property type="entry name" value="CLECT"/>
    <property type="match status" value="1"/>
</dbReference>
<dbReference type="Gene3D" id="3.10.100.10">
    <property type="entry name" value="Mannose-Binding Protein A, subunit A"/>
    <property type="match status" value="1"/>
</dbReference>
<evidence type="ECO:0000313" key="2">
    <source>
        <dbReference type="EMBL" id="VDH94645.1"/>
    </source>
</evidence>
<comment type="caution">
    <text evidence="2">The sequence shown here is derived from an EMBL/GenBank/DDBJ whole genome shotgun (WGS) entry which is preliminary data.</text>
</comment>
<dbReference type="EMBL" id="UYJE01000620">
    <property type="protein sequence ID" value="VDH94645.1"/>
    <property type="molecule type" value="Genomic_DNA"/>
</dbReference>